<dbReference type="EMBL" id="FNOI01000002">
    <property type="protein sequence ID" value="SDW76206.1"/>
    <property type="molecule type" value="Genomic_DNA"/>
</dbReference>
<dbReference type="InterPro" id="IPR005702">
    <property type="entry name" value="Wzc-like_C"/>
</dbReference>
<evidence type="ECO:0000256" key="1">
    <source>
        <dbReference type="ARBA" id="ARBA00022741"/>
    </source>
</evidence>
<dbReference type="SUPFAM" id="SSF52540">
    <property type="entry name" value="P-loop containing nucleoside triphosphate hydrolases"/>
    <property type="match status" value="1"/>
</dbReference>
<dbReference type="CDD" id="cd05387">
    <property type="entry name" value="BY-kinase"/>
    <property type="match status" value="1"/>
</dbReference>
<accession>A0A1H2W6Z0</accession>
<feature type="compositionally biased region" description="Basic and acidic residues" evidence="3">
    <location>
        <begin position="1"/>
        <end position="15"/>
    </location>
</feature>
<dbReference type="RefSeq" id="WP_089946513.1">
    <property type="nucleotide sequence ID" value="NZ_FNOI01000002.1"/>
</dbReference>
<dbReference type="Gene3D" id="3.40.50.300">
    <property type="entry name" value="P-loop containing nucleotide triphosphate hydrolases"/>
    <property type="match status" value="1"/>
</dbReference>
<dbReference type="Proteomes" id="UP000199441">
    <property type="component" value="Unassembled WGS sequence"/>
</dbReference>
<gene>
    <name evidence="4" type="ORF">SAMN04488001_1736</name>
</gene>
<dbReference type="InterPro" id="IPR050445">
    <property type="entry name" value="Bact_polysacc_biosynth/exp"/>
</dbReference>
<dbReference type="PANTHER" id="PTHR32309">
    <property type="entry name" value="TYROSINE-PROTEIN KINASE"/>
    <property type="match status" value="1"/>
</dbReference>
<evidence type="ECO:0000313" key="4">
    <source>
        <dbReference type="EMBL" id="SDW76206.1"/>
    </source>
</evidence>
<dbReference type="AlphaFoldDB" id="A0A1H2W6Z0"/>
<reference evidence="5" key="1">
    <citation type="submission" date="2016-10" db="EMBL/GenBank/DDBJ databases">
        <authorList>
            <person name="Varghese N."/>
            <person name="Submissions S."/>
        </authorList>
    </citation>
    <scope>NUCLEOTIDE SEQUENCE [LARGE SCALE GENOMIC DNA]</scope>
    <source>
        <strain evidence="5">DSM 26922</strain>
    </source>
</reference>
<name>A0A1H2W6Z0_9RHOB</name>
<dbReference type="PANTHER" id="PTHR32309:SF13">
    <property type="entry name" value="FERRIC ENTEROBACTIN TRANSPORT PROTEIN FEPE"/>
    <property type="match status" value="1"/>
</dbReference>
<evidence type="ECO:0000256" key="2">
    <source>
        <dbReference type="ARBA" id="ARBA00022840"/>
    </source>
</evidence>
<dbReference type="InterPro" id="IPR027417">
    <property type="entry name" value="P-loop_NTPase"/>
</dbReference>
<evidence type="ECO:0000256" key="3">
    <source>
        <dbReference type="SAM" id="MobiDB-lite"/>
    </source>
</evidence>
<dbReference type="GO" id="GO:0004713">
    <property type="term" value="F:protein tyrosine kinase activity"/>
    <property type="evidence" value="ECO:0007669"/>
    <property type="project" value="TreeGrafter"/>
</dbReference>
<dbReference type="GO" id="GO:0005886">
    <property type="term" value="C:plasma membrane"/>
    <property type="evidence" value="ECO:0007669"/>
    <property type="project" value="TreeGrafter"/>
</dbReference>
<feature type="region of interest" description="Disordered" evidence="3">
    <location>
        <begin position="1"/>
        <end position="34"/>
    </location>
</feature>
<sequence length="265" mass="28509">MEHIPNTDELLRAAQRESTQGTDPVSSTPISDPSKSWLRLTETTLDPVALSRHHIKSAKPSPQSAPYDQLRTRMLSHMRAAGHKRVAITAPTRGCGSSTVTANLALSLARQSDLRVMVLDLNLRHPSLIRLFDLHAAGPRFSVLLGHRRNFDSTCLRIGDNLGLSLNPTPMDDAAERLAHAKTAALLDHIDRDFAPDITLLDLAALSPMDDAVAGLALADCALLVARADVSTRADVDIAERTIAEHSTCLGVVLNGCRHHGKGGA</sequence>
<keyword evidence="1" id="KW-0547">Nucleotide-binding</keyword>
<keyword evidence="2" id="KW-0067">ATP-binding</keyword>
<organism evidence="4 5">
    <name type="scientific">Litoreibacter albidus</name>
    <dbReference type="NCBI Taxonomy" id="670155"/>
    <lineage>
        <taxon>Bacteria</taxon>
        <taxon>Pseudomonadati</taxon>
        <taxon>Pseudomonadota</taxon>
        <taxon>Alphaproteobacteria</taxon>
        <taxon>Rhodobacterales</taxon>
        <taxon>Roseobacteraceae</taxon>
        <taxon>Litoreibacter</taxon>
    </lineage>
</organism>
<dbReference type="OrthoDB" id="9775724at2"/>
<proteinExistence type="predicted"/>
<feature type="compositionally biased region" description="Polar residues" evidence="3">
    <location>
        <begin position="16"/>
        <end position="34"/>
    </location>
</feature>
<dbReference type="STRING" id="670155.SAMN04488001_1736"/>
<keyword evidence="5" id="KW-1185">Reference proteome</keyword>
<protein>
    <submittedName>
        <fullName evidence="4">Chromosome partitioning ATPase, Mrp family, contains Fe-S cluster</fullName>
    </submittedName>
</protein>
<evidence type="ECO:0000313" key="5">
    <source>
        <dbReference type="Proteomes" id="UP000199441"/>
    </source>
</evidence>